<feature type="signal peptide" evidence="1">
    <location>
        <begin position="1"/>
        <end position="20"/>
    </location>
</feature>
<sequence>MKKSFFLIFILLLHWKALLAQDNAVKEAIEYLNKIRKNPAWYSKEIGVDLSTIQARPALQWNDTLARVAQAKAEDMLKRKYFDHTTPEGKGINILIYEAGYGIPKEWTEPASSNYFESIVAGVTTPKEGIVYLLKDKGEIDHRKAGHRSHLLGIDKFYANLTDIGIGWVKGGSLGSYLCVIIAKKKW</sequence>
<dbReference type="Gene3D" id="3.40.33.10">
    <property type="entry name" value="CAP"/>
    <property type="match status" value="1"/>
</dbReference>
<reference evidence="3 4" key="1">
    <citation type="submission" date="2017-06" db="EMBL/GenBank/DDBJ databases">
        <title>Raineya orbicola gen. nov., sp. nov. a slightly thermophilic bacterium of the phylum Bacteroidetes and the description of Raineyaceae fam. nov.</title>
        <authorList>
            <person name="Albuquerque L."/>
            <person name="Polonia A.R.M."/>
            <person name="Barroso C."/>
            <person name="Froufe H.J.C."/>
            <person name="Lage O."/>
            <person name="Lobo-Da-Cunha A."/>
            <person name="Egas C."/>
            <person name="Da Costa M.S."/>
        </authorList>
    </citation>
    <scope>NUCLEOTIDE SEQUENCE [LARGE SCALE GENOMIC DNA]</scope>
    <source>
        <strain evidence="3 4">SPSPC-11</strain>
    </source>
</reference>
<evidence type="ECO:0000313" key="4">
    <source>
        <dbReference type="Proteomes" id="UP000233387"/>
    </source>
</evidence>
<dbReference type="OrthoDB" id="982527at2"/>
<evidence type="ECO:0000313" key="3">
    <source>
        <dbReference type="EMBL" id="PKQ67453.1"/>
    </source>
</evidence>
<evidence type="ECO:0000259" key="2">
    <source>
        <dbReference type="Pfam" id="PF00188"/>
    </source>
</evidence>
<dbReference type="EMBL" id="NKXO01000033">
    <property type="protein sequence ID" value="PKQ67453.1"/>
    <property type="molecule type" value="Genomic_DNA"/>
</dbReference>
<keyword evidence="4" id="KW-1185">Reference proteome</keyword>
<keyword evidence="1" id="KW-0732">Signal</keyword>
<feature type="domain" description="SCP" evidence="2">
    <location>
        <begin position="31"/>
        <end position="179"/>
    </location>
</feature>
<comment type="caution">
    <text evidence="3">The sequence shown here is derived from an EMBL/GenBank/DDBJ whole genome shotgun (WGS) entry which is preliminary data.</text>
</comment>
<dbReference type="CDD" id="cd05379">
    <property type="entry name" value="CAP_bacterial"/>
    <property type="match status" value="1"/>
</dbReference>
<protein>
    <submittedName>
        <fullName evidence="3">Cysteine-rich secretory protein family</fullName>
    </submittedName>
</protein>
<dbReference type="PANTHER" id="PTHR31157">
    <property type="entry name" value="SCP DOMAIN-CONTAINING PROTEIN"/>
    <property type="match status" value="1"/>
</dbReference>
<dbReference type="InterPro" id="IPR035940">
    <property type="entry name" value="CAP_sf"/>
</dbReference>
<accession>A0A2N3IB30</accession>
<organism evidence="3 4">
    <name type="scientific">Raineya orbicola</name>
    <dbReference type="NCBI Taxonomy" id="2016530"/>
    <lineage>
        <taxon>Bacteria</taxon>
        <taxon>Pseudomonadati</taxon>
        <taxon>Bacteroidota</taxon>
        <taxon>Cytophagia</taxon>
        <taxon>Cytophagales</taxon>
        <taxon>Raineyaceae</taxon>
        <taxon>Raineya</taxon>
    </lineage>
</organism>
<dbReference type="PANTHER" id="PTHR31157:SF1">
    <property type="entry name" value="SCP DOMAIN-CONTAINING PROTEIN"/>
    <property type="match status" value="1"/>
</dbReference>
<proteinExistence type="predicted"/>
<dbReference type="Pfam" id="PF00188">
    <property type="entry name" value="CAP"/>
    <property type="match status" value="1"/>
</dbReference>
<dbReference type="RefSeq" id="WP_101359272.1">
    <property type="nucleotide sequence ID" value="NZ_NKXO01000033.1"/>
</dbReference>
<gene>
    <name evidence="3" type="ORF">Rain11_2006</name>
</gene>
<dbReference type="InterPro" id="IPR014044">
    <property type="entry name" value="CAP_dom"/>
</dbReference>
<dbReference type="SUPFAM" id="SSF55797">
    <property type="entry name" value="PR-1-like"/>
    <property type="match status" value="1"/>
</dbReference>
<name>A0A2N3IB30_9BACT</name>
<dbReference type="Proteomes" id="UP000233387">
    <property type="component" value="Unassembled WGS sequence"/>
</dbReference>
<evidence type="ECO:0000256" key="1">
    <source>
        <dbReference type="SAM" id="SignalP"/>
    </source>
</evidence>
<dbReference type="AlphaFoldDB" id="A0A2N3IB30"/>
<feature type="chain" id="PRO_5014710297" evidence="1">
    <location>
        <begin position="21"/>
        <end position="187"/>
    </location>
</feature>